<name>W6RGA6_9HYPH</name>
<evidence type="ECO:0000259" key="1">
    <source>
        <dbReference type="PROSITE" id="PS51186"/>
    </source>
</evidence>
<dbReference type="PATRIC" id="fig|348824.6.peg.2254"/>
<keyword evidence="2" id="KW-0560">Oxidoreductase</keyword>
<gene>
    <name evidence="2" type="ORF">LPU83_2086</name>
</gene>
<dbReference type="PROSITE" id="PS51186">
    <property type="entry name" value="GNAT"/>
    <property type="match status" value="1"/>
</dbReference>
<accession>W6RGA6</accession>
<dbReference type="eggNOG" id="COG1246">
    <property type="taxonomic scope" value="Bacteria"/>
</dbReference>
<evidence type="ECO:0000313" key="2">
    <source>
        <dbReference type="EMBL" id="CDM57743.1"/>
    </source>
</evidence>
<dbReference type="KEGG" id="rhl:LPU83_2086"/>
<dbReference type="GO" id="GO:0008794">
    <property type="term" value="F:arsenate reductase (glutaredoxin) activity"/>
    <property type="evidence" value="ECO:0007669"/>
    <property type="project" value="UniProtKB-EC"/>
</dbReference>
<dbReference type="InterPro" id="IPR016181">
    <property type="entry name" value="Acyl_CoA_acyltransferase"/>
</dbReference>
<feature type="domain" description="N-acetyltransferase" evidence="1">
    <location>
        <begin position="1"/>
        <end position="114"/>
    </location>
</feature>
<evidence type="ECO:0000313" key="3">
    <source>
        <dbReference type="Proteomes" id="UP000019443"/>
    </source>
</evidence>
<dbReference type="AlphaFoldDB" id="W6RGA6"/>
<dbReference type="EC" id="1.20.4.1" evidence="2"/>
<dbReference type="Proteomes" id="UP000019443">
    <property type="component" value="Chromosome"/>
</dbReference>
<keyword evidence="3" id="KW-1185">Reference proteome</keyword>
<reference evidence="2" key="1">
    <citation type="submission" date="2013-11" db="EMBL/GenBank/DDBJ databases">
        <title>Draft genome sequence of the broad-host-range Rhizobium sp. LPU83 strain, a member of the low-genetic diversity Oregon-like Rhizobium sp. group.</title>
        <authorList>
            <person name="Wibberg D."/>
            <person name="Puehler A."/>
            <person name="Schlueter A."/>
        </authorList>
    </citation>
    <scope>NUCLEOTIDE SEQUENCE [LARGE SCALE GENOMIC DNA]</scope>
    <source>
        <strain evidence="2">LPU83</strain>
    </source>
</reference>
<dbReference type="SUPFAM" id="SSF55729">
    <property type="entry name" value="Acyl-CoA N-acyltransferases (Nat)"/>
    <property type="match status" value="1"/>
</dbReference>
<dbReference type="Pfam" id="PF13508">
    <property type="entry name" value="Acetyltransf_7"/>
    <property type="match status" value="1"/>
</dbReference>
<dbReference type="HOGENOM" id="CLU_120387_0_1_5"/>
<sequence length="123" mass="12881">MKLALAASGLPIEDLGYTDRSFFCASNEDGDAIGYSGIEACGGDALLRSVVVLPEHRGRELRALLVRETLAFIGEGSAVYLATTSAASFFEKLGFAAVNRADVPADVIATDNCRASAQLPQPS</sequence>
<protein>
    <submittedName>
        <fullName evidence="2">Arsenate reductase</fullName>
        <ecNumber evidence="2">1.20.4.1</ecNumber>
    </submittedName>
</protein>
<organism evidence="2 3">
    <name type="scientific">Rhizobium favelukesii</name>
    <dbReference type="NCBI Taxonomy" id="348824"/>
    <lineage>
        <taxon>Bacteria</taxon>
        <taxon>Pseudomonadati</taxon>
        <taxon>Pseudomonadota</taxon>
        <taxon>Alphaproteobacteria</taxon>
        <taxon>Hyphomicrobiales</taxon>
        <taxon>Rhizobiaceae</taxon>
        <taxon>Rhizobium/Agrobacterium group</taxon>
        <taxon>Rhizobium</taxon>
    </lineage>
</organism>
<dbReference type="InterPro" id="IPR000182">
    <property type="entry name" value="GNAT_dom"/>
</dbReference>
<proteinExistence type="predicted"/>
<dbReference type="RefSeq" id="WP_231052168.1">
    <property type="nucleotide sequence ID" value="NZ_ATTO01000008.1"/>
</dbReference>
<dbReference type="GO" id="GO:0016747">
    <property type="term" value="F:acyltransferase activity, transferring groups other than amino-acyl groups"/>
    <property type="evidence" value="ECO:0007669"/>
    <property type="project" value="InterPro"/>
</dbReference>
<dbReference type="EMBL" id="HG916852">
    <property type="protein sequence ID" value="CDM57743.1"/>
    <property type="molecule type" value="Genomic_DNA"/>
</dbReference>
<dbReference type="Gene3D" id="3.40.630.30">
    <property type="match status" value="1"/>
</dbReference>